<keyword evidence="5" id="KW-1185">Reference proteome</keyword>
<dbReference type="PROSITE" id="PS50977">
    <property type="entry name" value="HTH_TETR_2"/>
    <property type="match status" value="1"/>
</dbReference>
<sequence length="192" mass="22779">MLFILGEFMAEQKIDKRIIRTKSLIHNAFLTLLAEKEYKHITVQDILNTADINRTTFYKHYKSKQGLASELMNNFKKEFLVPVSVQRFNYSAREFIYGVSPMVKVYRPLIKLFLKIQTPEMNFVQELQKIAKTQYIEHVRSKTGKTEQELDFQAHMFATLAVEFLRYCLLNDVDISSKQHDEMLEMFKYTML</sequence>
<feature type="domain" description="HTH tetR-type" evidence="3">
    <location>
        <begin position="19"/>
        <end position="79"/>
    </location>
</feature>
<dbReference type="Pfam" id="PF00440">
    <property type="entry name" value="TetR_N"/>
    <property type="match status" value="1"/>
</dbReference>
<dbReference type="GO" id="GO:0003677">
    <property type="term" value="F:DNA binding"/>
    <property type="evidence" value="ECO:0007669"/>
    <property type="project" value="UniProtKB-UniRule"/>
</dbReference>
<feature type="DNA-binding region" description="H-T-H motif" evidence="2">
    <location>
        <begin position="42"/>
        <end position="61"/>
    </location>
</feature>
<evidence type="ECO:0000313" key="5">
    <source>
        <dbReference type="Proteomes" id="UP000018766"/>
    </source>
</evidence>
<reference evidence="4 5" key="1">
    <citation type="submission" date="2013-11" db="EMBL/GenBank/DDBJ databases">
        <title>Genomic analysis of Pelistega sp. HM-7.</title>
        <authorList>
            <person name="Kumbhare S.V."/>
            <person name="Shetty S.A."/>
            <person name="Sharma O."/>
            <person name="Dhotre D.P."/>
        </authorList>
    </citation>
    <scope>NUCLEOTIDE SEQUENCE [LARGE SCALE GENOMIC DNA]</scope>
    <source>
        <strain evidence="4 5">HM-7</strain>
    </source>
</reference>
<dbReference type="EMBL" id="AYSV01000090">
    <property type="protein sequence ID" value="ETD70204.1"/>
    <property type="molecule type" value="Genomic_DNA"/>
</dbReference>
<evidence type="ECO:0000259" key="3">
    <source>
        <dbReference type="PROSITE" id="PS50977"/>
    </source>
</evidence>
<keyword evidence="1 2" id="KW-0238">DNA-binding</keyword>
<dbReference type="Gene3D" id="1.10.357.10">
    <property type="entry name" value="Tetracycline Repressor, domain 2"/>
    <property type="match status" value="1"/>
</dbReference>
<evidence type="ECO:0000256" key="2">
    <source>
        <dbReference type="PROSITE-ProRule" id="PRU00335"/>
    </source>
</evidence>
<dbReference type="PANTHER" id="PTHR43479:SF7">
    <property type="entry name" value="TETR-FAMILY TRANSCRIPTIONAL REGULATOR"/>
    <property type="match status" value="1"/>
</dbReference>
<evidence type="ECO:0000313" key="4">
    <source>
        <dbReference type="EMBL" id="ETD70204.1"/>
    </source>
</evidence>
<gene>
    <name evidence="4" type="ORF">V757_08095</name>
</gene>
<dbReference type="SUPFAM" id="SSF46689">
    <property type="entry name" value="Homeodomain-like"/>
    <property type="match status" value="1"/>
</dbReference>
<dbReference type="PANTHER" id="PTHR43479">
    <property type="entry name" value="ACREF/ENVCD OPERON REPRESSOR-RELATED"/>
    <property type="match status" value="1"/>
</dbReference>
<dbReference type="AlphaFoldDB" id="V8G112"/>
<dbReference type="Proteomes" id="UP000018766">
    <property type="component" value="Unassembled WGS sequence"/>
</dbReference>
<proteinExistence type="predicted"/>
<name>V8G112_9BURK</name>
<dbReference type="InterPro" id="IPR009057">
    <property type="entry name" value="Homeodomain-like_sf"/>
</dbReference>
<evidence type="ECO:0000256" key="1">
    <source>
        <dbReference type="ARBA" id="ARBA00023125"/>
    </source>
</evidence>
<dbReference type="OrthoDB" id="9811084at2"/>
<protein>
    <submittedName>
        <fullName evidence="4">AcrR family transcriptional regulator</fullName>
    </submittedName>
</protein>
<dbReference type="InterPro" id="IPR050624">
    <property type="entry name" value="HTH-type_Tx_Regulator"/>
</dbReference>
<comment type="caution">
    <text evidence="4">The sequence shown here is derived from an EMBL/GenBank/DDBJ whole genome shotgun (WGS) entry which is preliminary data.</text>
</comment>
<accession>V8G112</accession>
<organism evidence="4 5">
    <name type="scientific">Pelistega indica</name>
    <dbReference type="NCBI Taxonomy" id="1414851"/>
    <lineage>
        <taxon>Bacteria</taxon>
        <taxon>Pseudomonadati</taxon>
        <taxon>Pseudomonadota</taxon>
        <taxon>Betaproteobacteria</taxon>
        <taxon>Burkholderiales</taxon>
        <taxon>Alcaligenaceae</taxon>
        <taxon>Pelistega</taxon>
    </lineage>
</organism>
<dbReference type="InterPro" id="IPR001647">
    <property type="entry name" value="HTH_TetR"/>
</dbReference>